<dbReference type="InterPro" id="IPR039191">
    <property type="entry name" value="Nopp140-like"/>
</dbReference>
<dbReference type="Pfam" id="PF05022">
    <property type="entry name" value="SRP40_C"/>
    <property type="match status" value="1"/>
</dbReference>
<feature type="compositionally biased region" description="Basic residues" evidence="1">
    <location>
        <begin position="314"/>
        <end position="326"/>
    </location>
</feature>
<feature type="domain" description="Srp40 C-terminal" evidence="2">
    <location>
        <begin position="270"/>
        <end position="341"/>
    </location>
</feature>
<name>A0A1I8I3W3_9PLAT</name>
<feature type="region of interest" description="Disordered" evidence="1">
    <location>
        <begin position="86"/>
        <end position="332"/>
    </location>
</feature>
<dbReference type="GO" id="GO:0005730">
    <property type="term" value="C:nucleolus"/>
    <property type="evidence" value="ECO:0007669"/>
    <property type="project" value="InterPro"/>
</dbReference>
<organism evidence="3 4">
    <name type="scientific">Macrostomum lignano</name>
    <dbReference type="NCBI Taxonomy" id="282301"/>
    <lineage>
        <taxon>Eukaryota</taxon>
        <taxon>Metazoa</taxon>
        <taxon>Spiralia</taxon>
        <taxon>Lophotrochozoa</taxon>
        <taxon>Platyhelminthes</taxon>
        <taxon>Rhabditophora</taxon>
        <taxon>Macrostomorpha</taxon>
        <taxon>Macrostomida</taxon>
        <taxon>Macrostomidae</taxon>
        <taxon>Macrostomum</taxon>
    </lineage>
</organism>
<dbReference type="Proteomes" id="UP000095280">
    <property type="component" value="Unplaced"/>
</dbReference>
<evidence type="ECO:0000313" key="4">
    <source>
        <dbReference type="WBParaSite" id="maker-uti_cns_0009783-snap-gene-0.8-mRNA-1"/>
    </source>
</evidence>
<dbReference type="WBParaSite" id="maker-uti_cns_0009783-snap-gene-0.8-mRNA-1">
    <property type="protein sequence ID" value="maker-uti_cns_0009783-snap-gene-0.8-mRNA-1"/>
    <property type="gene ID" value="maker-uti_cns_0009783-snap-gene-0.8"/>
</dbReference>
<reference evidence="4" key="1">
    <citation type="submission" date="2016-11" db="UniProtKB">
        <authorList>
            <consortium name="WormBaseParasite"/>
        </authorList>
    </citation>
    <scope>IDENTIFICATION</scope>
</reference>
<evidence type="ECO:0000259" key="2">
    <source>
        <dbReference type="Pfam" id="PF05022"/>
    </source>
</evidence>
<proteinExistence type="predicted"/>
<protein>
    <submittedName>
        <fullName evidence="4">SRP40_C domain-containing protein</fullName>
    </submittedName>
</protein>
<evidence type="ECO:0000313" key="3">
    <source>
        <dbReference type="Proteomes" id="UP000095280"/>
    </source>
</evidence>
<feature type="compositionally biased region" description="Basic and acidic residues" evidence="1">
    <location>
        <begin position="124"/>
        <end position="147"/>
    </location>
</feature>
<keyword evidence="3" id="KW-1185">Reference proteome</keyword>
<evidence type="ECO:0000256" key="1">
    <source>
        <dbReference type="SAM" id="MobiDB-lite"/>
    </source>
</evidence>
<sequence>YFILLRAYSKQDSSRATAGRDAELNAVQSLPSKPSFQDLLQNIELAEQFRKVVQQNPNSKDIIIFKGLEDLLTVLKMYYSGSPAAVSTDANGQSEDQEADAMPADCNGTGESAQKKKKKKKQRKSEPAAESEAVKAEEAPVTEKQEETVAEPAAAVPADAEEKKSKKKKKKRQLEAAEQPDETANGQAETDEAQLKEAEPEAAAESEEAPKSKKRKKQRREVEEDVSKTADEECSKLEADGQEVQEKQTEASAELNGSKSGKNKKRHNEPYRRVREDEVINKHFRDNSFDAKPGAASSWGYKANEDLKPTQGRSFRHEKTKKKRGSYKGGAIDTGVCSIRFESDSE</sequence>
<dbReference type="PANTHER" id="PTHR23216">
    <property type="entry name" value="NUCLEOLAR AND COILED-BODY PHOSPHOPROTEIN 1"/>
    <property type="match status" value="1"/>
</dbReference>
<dbReference type="AlphaFoldDB" id="A0A1I8I3W3"/>
<dbReference type="PANTHER" id="PTHR23216:SF1">
    <property type="entry name" value="NUCLEOLAR AND COILED-BODY PHOSPHOPROTEIN 1"/>
    <property type="match status" value="1"/>
</dbReference>
<dbReference type="InterPro" id="IPR007718">
    <property type="entry name" value="Srp40_C"/>
</dbReference>
<accession>A0A1I8I3W3</accession>
<feature type="compositionally biased region" description="Basic and acidic residues" evidence="1">
    <location>
        <begin position="220"/>
        <end position="249"/>
    </location>
</feature>
<feature type="compositionally biased region" description="Basic and acidic residues" evidence="1">
    <location>
        <begin position="268"/>
        <end position="289"/>
    </location>
</feature>